<dbReference type="AlphaFoldDB" id="A0AAW1U1H9"/>
<comment type="caution">
    <text evidence="1">The sequence shown here is derived from an EMBL/GenBank/DDBJ whole genome shotgun (WGS) entry which is preliminary data.</text>
</comment>
<gene>
    <name evidence="1" type="ORF">WA026_019349</name>
</gene>
<dbReference type="Proteomes" id="UP001431783">
    <property type="component" value="Unassembled WGS sequence"/>
</dbReference>
<reference evidence="1 2" key="1">
    <citation type="submission" date="2023-03" db="EMBL/GenBank/DDBJ databases">
        <title>Genome insight into feeding habits of ladybird beetles.</title>
        <authorList>
            <person name="Li H.-S."/>
            <person name="Huang Y.-H."/>
            <person name="Pang H."/>
        </authorList>
    </citation>
    <scope>NUCLEOTIDE SEQUENCE [LARGE SCALE GENOMIC DNA]</scope>
    <source>
        <strain evidence="1">SYSU_2023b</strain>
        <tissue evidence="1">Whole body</tissue>
    </source>
</reference>
<evidence type="ECO:0000313" key="2">
    <source>
        <dbReference type="Proteomes" id="UP001431783"/>
    </source>
</evidence>
<proteinExistence type="predicted"/>
<organism evidence="1 2">
    <name type="scientific">Henosepilachna vigintioctopunctata</name>
    <dbReference type="NCBI Taxonomy" id="420089"/>
    <lineage>
        <taxon>Eukaryota</taxon>
        <taxon>Metazoa</taxon>
        <taxon>Ecdysozoa</taxon>
        <taxon>Arthropoda</taxon>
        <taxon>Hexapoda</taxon>
        <taxon>Insecta</taxon>
        <taxon>Pterygota</taxon>
        <taxon>Neoptera</taxon>
        <taxon>Endopterygota</taxon>
        <taxon>Coleoptera</taxon>
        <taxon>Polyphaga</taxon>
        <taxon>Cucujiformia</taxon>
        <taxon>Coccinelloidea</taxon>
        <taxon>Coccinellidae</taxon>
        <taxon>Epilachninae</taxon>
        <taxon>Epilachnini</taxon>
        <taxon>Henosepilachna</taxon>
    </lineage>
</organism>
<keyword evidence="2" id="KW-1185">Reference proteome</keyword>
<dbReference type="EMBL" id="JARQZJ010000043">
    <property type="protein sequence ID" value="KAK9877676.1"/>
    <property type="molecule type" value="Genomic_DNA"/>
</dbReference>
<evidence type="ECO:0000313" key="1">
    <source>
        <dbReference type="EMBL" id="KAK9877676.1"/>
    </source>
</evidence>
<accession>A0AAW1U1H9</accession>
<protein>
    <submittedName>
        <fullName evidence="1">Uncharacterized protein</fullName>
    </submittedName>
</protein>
<name>A0AAW1U1H9_9CUCU</name>
<sequence>MSISNFLSPLKNTQINQLRQHRSSELQSLLDQLPSVPDHRTAFINKKNAHTFSMADQLTRPVTSKSWRRTEQERDLDVLHYLRDLSIATSSASIGQSSMILTGYTLRGESPGQDDERFGIWVTSGRRANLLTN</sequence>